<dbReference type="GO" id="GO:0003677">
    <property type="term" value="F:DNA binding"/>
    <property type="evidence" value="ECO:0007669"/>
    <property type="project" value="UniProtKB-UniRule"/>
</dbReference>
<dbReference type="GO" id="GO:0005829">
    <property type="term" value="C:cytosol"/>
    <property type="evidence" value="ECO:0007669"/>
    <property type="project" value="TreeGrafter"/>
</dbReference>
<evidence type="ECO:0000256" key="1">
    <source>
        <dbReference type="ARBA" id="ARBA00023125"/>
    </source>
</evidence>
<accession>A0A2T2WK74</accession>
<dbReference type="InterPro" id="IPR036894">
    <property type="entry name" value="YbaB-like_sf"/>
</dbReference>
<evidence type="ECO:0000313" key="5">
    <source>
        <dbReference type="Proteomes" id="UP000241848"/>
    </source>
</evidence>
<comment type="function">
    <text evidence="2">Binds to DNA and alters its conformation. May be involved in regulation of gene expression, nucleoid organization and DNA protection.</text>
</comment>
<organism evidence="4 5">
    <name type="scientific">Sulfobacillus acidophilus</name>
    <dbReference type="NCBI Taxonomy" id="53633"/>
    <lineage>
        <taxon>Bacteria</taxon>
        <taxon>Bacillati</taxon>
        <taxon>Bacillota</taxon>
        <taxon>Clostridia</taxon>
        <taxon>Eubacteriales</taxon>
        <taxon>Clostridiales Family XVII. Incertae Sedis</taxon>
        <taxon>Sulfobacillus</taxon>
    </lineage>
</organism>
<keyword evidence="2" id="KW-0963">Cytoplasm</keyword>
<dbReference type="PANTHER" id="PTHR33449:SF1">
    <property type="entry name" value="NUCLEOID-ASSOCIATED PROTEIN YBAB"/>
    <property type="match status" value="1"/>
</dbReference>
<keyword evidence="3" id="KW-0175">Coiled coil</keyword>
<comment type="subunit">
    <text evidence="2">Homodimer.</text>
</comment>
<dbReference type="PIRSF" id="PIRSF004555">
    <property type="entry name" value="UCP004555"/>
    <property type="match status" value="1"/>
</dbReference>
<proteinExistence type="inferred from homology"/>
<keyword evidence="1 2" id="KW-0238">DNA-binding</keyword>
<feature type="coiled-coil region" evidence="3">
    <location>
        <begin position="8"/>
        <end position="35"/>
    </location>
</feature>
<dbReference type="PANTHER" id="PTHR33449">
    <property type="entry name" value="NUCLEOID-ASSOCIATED PROTEIN YBAB"/>
    <property type="match status" value="1"/>
</dbReference>
<comment type="similarity">
    <text evidence="2">Belongs to the YbaB/EbfC family.</text>
</comment>
<evidence type="ECO:0000256" key="3">
    <source>
        <dbReference type="SAM" id="Coils"/>
    </source>
</evidence>
<dbReference type="InterPro" id="IPR004401">
    <property type="entry name" value="YbaB/EbfC"/>
</dbReference>
<dbReference type="AlphaFoldDB" id="A0A2T2WK74"/>
<reference evidence="4 5" key="1">
    <citation type="journal article" date="2014" name="BMC Genomics">
        <title>Comparison of environmental and isolate Sulfobacillus genomes reveals diverse carbon, sulfur, nitrogen, and hydrogen metabolisms.</title>
        <authorList>
            <person name="Justice N.B."/>
            <person name="Norman A."/>
            <person name="Brown C.T."/>
            <person name="Singh A."/>
            <person name="Thomas B.C."/>
            <person name="Banfield J.F."/>
        </authorList>
    </citation>
    <scope>NUCLEOTIDE SEQUENCE [LARGE SCALE GENOMIC DNA]</scope>
    <source>
        <strain evidence="4">AMDSBA3</strain>
    </source>
</reference>
<comment type="subcellular location">
    <subcellularLocation>
        <location evidence="2">Cytoplasm</location>
        <location evidence="2">Nucleoid</location>
    </subcellularLocation>
</comment>
<dbReference type="SUPFAM" id="SSF82607">
    <property type="entry name" value="YbaB-like"/>
    <property type="match status" value="1"/>
</dbReference>
<gene>
    <name evidence="4" type="ORF">C7B45_06100</name>
</gene>
<dbReference type="Pfam" id="PF02575">
    <property type="entry name" value="YbaB_DNA_bd"/>
    <property type="match status" value="1"/>
</dbReference>
<comment type="caution">
    <text evidence="4">The sequence shown here is derived from an EMBL/GenBank/DDBJ whole genome shotgun (WGS) entry which is preliminary data.</text>
</comment>
<dbReference type="Gene3D" id="3.30.1310.10">
    <property type="entry name" value="Nucleoid-associated protein YbaB-like domain"/>
    <property type="match status" value="1"/>
</dbReference>
<evidence type="ECO:0000256" key="2">
    <source>
        <dbReference type="HAMAP-Rule" id="MF_00274"/>
    </source>
</evidence>
<dbReference type="NCBIfam" id="TIGR00103">
    <property type="entry name" value="DNA_YbaB_EbfC"/>
    <property type="match status" value="1"/>
</dbReference>
<dbReference type="GO" id="GO:0043590">
    <property type="term" value="C:bacterial nucleoid"/>
    <property type="evidence" value="ECO:0007669"/>
    <property type="project" value="UniProtKB-UniRule"/>
</dbReference>
<evidence type="ECO:0000313" key="4">
    <source>
        <dbReference type="EMBL" id="PSR22625.1"/>
    </source>
</evidence>
<dbReference type="EMBL" id="PXYV01000014">
    <property type="protein sequence ID" value="PSR22625.1"/>
    <property type="molecule type" value="Genomic_DNA"/>
</dbReference>
<dbReference type="HAMAP" id="MF_00274">
    <property type="entry name" value="DNA_YbaB_EbfC"/>
    <property type="match status" value="1"/>
</dbReference>
<dbReference type="Proteomes" id="UP000241848">
    <property type="component" value="Unassembled WGS sequence"/>
</dbReference>
<protein>
    <recommendedName>
        <fullName evidence="2">Nucleoid-associated protein C7B45_06100</fullName>
    </recommendedName>
</protein>
<sequence length="109" mass="12116">MGMNPQNMQKMMKQVQKMQDDMMRVQEELRDEMVQAESGGVVKVTFNGHGEIQSITIAPEAVDPNDVEMLQDLVLAAVREGQNKAQELAQERLGRVTGNLNLPGMTGIF</sequence>
<name>A0A2T2WK74_9FIRM</name>